<reference evidence="2" key="1">
    <citation type="submission" date="2020-11" db="EMBL/GenBank/DDBJ databases">
        <authorList>
            <consortium name="DOE Joint Genome Institute"/>
            <person name="Ahrendt S."/>
            <person name="Riley R."/>
            <person name="Andreopoulos W."/>
            <person name="LaButti K."/>
            <person name="Pangilinan J."/>
            <person name="Ruiz-duenas F.J."/>
            <person name="Barrasa J.M."/>
            <person name="Sanchez-Garcia M."/>
            <person name="Camarero S."/>
            <person name="Miyauchi S."/>
            <person name="Serrano A."/>
            <person name="Linde D."/>
            <person name="Babiker R."/>
            <person name="Drula E."/>
            <person name="Ayuso-Fernandez I."/>
            <person name="Pacheco R."/>
            <person name="Padilla G."/>
            <person name="Ferreira P."/>
            <person name="Barriuso J."/>
            <person name="Kellner H."/>
            <person name="Castanera R."/>
            <person name="Alfaro M."/>
            <person name="Ramirez L."/>
            <person name="Pisabarro A.G."/>
            <person name="Kuo A."/>
            <person name="Tritt A."/>
            <person name="Lipzen A."/>
            <person name="He G."/>
            <person name="Yan M."/>
            <person name="Ng V."/>
            <person name="Cullen D."/>
            <person name="Martin F."/>
            <person name="Rosso M.-N."/>
            <person name="Henrissat B."/>
            <person name="Hibbett D."/>
            <person name="Martinez A.T."/>
            <person name="Grigoriev I.V."/>
        </authorList>
    </citation>
    <scope>NUCLEOTIDE SEQUENCE</scope>
    <source>
        <strain evidence="2">AH 44721</strain>
    </source>
</reference>
<evidence type="ECO:0000256" key="1">
    <source>
        <dbReference type="SAM" id="MobiDB-lite"/>
    </source>
</evidence>
<name>A0A9P5NBM8_GYMJU</name>
<proteinExistence type="predicted"/>
<protein>
    <submittedName>
        <fullName evidence="2">Uncharacterized protein</fullName>
    </submittedName>
</protein>
<evidence type="ECO:0000313" key="3">
    <source>
        <dbReference type="Proteomes" id="UP000724874"/>
    </source>
</evidence>
<dbReference type="Proteomes" id="UP000724874">
    <property type="component" value="Unassembled WGS sequence"/>
</dbReference>
<dbReference type="EMBL" id="JADNYJ010000220">
    <property type="protein sequence ID" value="KAF8874149.1"/>
    <property type="molecule type" value="Genomic_DNA"/>
</dbReference>
<sequence>MNWQTDAAEWKRTEALNLDQRCGHRQPHCSGVLQLTPIPPFVSASPKPSTPGFSQYSCVPTNPHVHCDPSLCKMHTKTRSNYPLGFVNIYNIGTDPTPSARRSHVLQFTPHPPTLPLFPHPSRPCETAYRKTPPDGNHKTRPTFLKDSPGEYDQKPVVVGACVRVSRAVITPQSRIAIRSTGDASVLTQRRAFLASSTPPTCISGCITPFNDNSSGRIWPTPCEYFTRHPSSVRNVYDDTGFNLDAMVVDLMVEVEKKTVAKRSCCAAPVTAGTGRGHVGCAA</sequence>
<comment type="caution">
    <text evidence="2">The sequence shown here is derived from an EMBL/GenBank/DDBJ whole genome shotgun (WGS) entry which is preliminary data.</text>
</comment>
<feature type="region of interest" description="Disordered" evidence="1">
    <location>
        <begin position="129"/>
        <end position="149"/>
    </location>
</feature>
<evidence type="ECO:0000313" key="2">
    <source>
        <dbReference type="EMBL" id="KAF8874149.1"/>
    </source>
</evidence>
<dbReference type="AlphaFoldDB" id="A0A9P5NBM8"/>
<keyword evidence="3" id="KW-1185">Reference proteome</keyword>
<gene>
    <name evidence="2" type="ORF">CPB84DRAFT_1853719</name>
</gene>
<organism evidence="2 3">
    <name type="scientific">Gymnopilus junonius</name>
    <name type="common">Spectacular rustgill mushroom</name>
    <name type="synonym">Gymnopilus spectabilis subsp. junonius</name>
    <dbReference type="NCBI Taxonomy" id="109634"/>
    <lineage>
        <taxon>Eukaryota</taxon>
        <taxon>Fungi</taxon>
        <taxon>Dikarya</taxon>
        <taxon>Basidiomycota</taxon>
        <taxon>Agaricomycotina</taxon>
        <taxon>Agaricomycetes</taxon>
        <taxon>Agaricomycetidae</taxon>
        <taxon>Agaricales</taxon>
        <taxon>Agaricineae</taxon>
        <taxon>Hymenogastraceae</taxon>
        <taxon>Gymnopilus</taxon>
    </lineage>
</organism>
<accession>A0A9P5NBM8</accession>
<feature type="compositionally biased region" description="Basic and acidic residues" evidence="1">
    <location>
        <begin position="129"/>
        <end position="138"/>
    </location>
</feature>